<feature type="transmembrane region" description="Helical" evidence="1">
    <location>
        <begin position="86"/>
        <end position="115"/>
    </location>
</feature>
<feature type="transmembrane region" description="Helical" evidence="1">
    <location>
        <begin position="6"/>
        <end position="23"/>
    </location>
</feature>
<keyword evidence="1" id="KW-0472">Membrane</keyword>
<keyword evidence="1" id="KW-1133">Transmembrane helix</keyword>
<evidence type="ECO:0000313" key="3">
    <source>
        <dbReference type="Proteomes" id="UP000075476"/>
    </source>
</evidence>
<reference evidence="2 3" key="1">
    <citation type="submission" date="2015-12" db="EMBL/GenBank/DDBJ databases">
        <title>Bacillus cereus Group isolate.</title>
        <authorList>
            <person name="Kovac J."/>
        </authorList>
    </citation>
    <scope>NUCLEOTIDE SEQUENCE [LARGE SCALE GENOMIC DNA]</scope>
    <source>
        <strain evidence="2 3">FSL K6-0073</strain>
    </source>
</reference>
<gene>
    <name evidence="2" type="ORF">AT268_31485</name>
</gene>
<name>A0A9X0SQ79_BACCE</name>
<dbReference type="Proteomes" id="UP000075476">
    <property type="component" value="Unassembled WGS sequence"/>
</dbReference>
<proteinExistence type="predicted"/>
<sequence>MHNLYILPLLIAFALIGLHFLTSQKRVMEKPFMNDWSNTLHILSFAVPFKWFIQTDSNDKKVKDINRLIMEANVSKKMNYRVFTTLQIAILMMSLVVFFILVMLMDNITFLVSLLFNIDLTETMKSPDGVIKFKFIVGAILLLLCLVPKFWLKRKAKKNKFSFLKDLPILQLFIILMLRSKRPINEVLYSLAKTKTRYKSIFEVGYRIYVRDKKEGFRYLEESFAGTKFMDTIRILSEFNEYSREDGIQSLENNMQEIIEHTNNLKRSKDLSNLVYSQASLFIPFLAVILLGLIPIAMYGSSLLDSPAGP</sequence>
<organism evidence="2 3">
    <name type="scientific">Bacillus cereus</name>
    <dbReference type="NCBI Taxonomy" id="1396"/>
    <lineage>
        <taxon>Bacteria</taxon>
        <taxon>Bacillati</taxon>
        <taxon>Bacillota</taxon>
        <taxon>Bacilli</taxon>
        <taxon>Bacillales</taxon>
        <taxon>Bacillaceae</taxon>
        <taxon>Bacillus</taxon>
        <taxon>Bacillus cereus group</taxon>
    </lineage>
</organism>
<dbReference type="EMBL" id="LOMO01000001">
    <property type="protein sequence ID" value="KXY51033.1"/>
    <property type="molecule type" value="Genomic_DNA"/>
</dbReference>
<feature type="transmembrane region" description="Helical" evidence="1">
    <location>
        <begin position="135"/>
        <end position="152"/>
    </location>
</feature>
<comment type="caution">
    <text evidence="2">The sequence shown here is derived from an EMBL/GenBank/DDBJ whole genome shotgun (WGS) entry which is preliminary data.</text>
</comment>
<feature type="transmembrane region" description="Helical" evidence="1">
    <location>
        <begin position="274"/>
        <end position="300"/>
    </location>
</feature>
<dbReference type="AlphaFoldDB" id="A0A9X0SQ79"/>
<dbReference type="RefSeq" id="WP_061662374.1">
    <property type="nucleotide sequence ID" value="NZ_LOMO01000001.1"/>
</dbReference>
<protein>
    <submittedName>
        <fullName evidence="2">Uncharacterized protein</fullName>
    </submittedName>
</protein>
<evidence type="ECO:0000313" key="2">
    <source>
        <dbReference type="EMBL" id="KXY51033.1"/>
    </source>
</evidence>
<evidence type="ECO:0000256" key="1">
    <source>
        <dbReference type="SAM" id="Phobius"/>
    </source>
</evidence>
<accession>A0A9X0SQ79</accession>
<keyword evidence="1" id="KW-0812">Transmembrane</keyword>